<gene>
    <name evidence="2" type="ORF">AQI88_17240</name>
</gene>
<dbReference type="AlphaFoldDB" id="A0A101NLG9"/>
<organism evidence="2 3">
    <name type="scientific">Streptomyces cellostaticus</name>
    <dbReference type="NCBI Taxonomy" id="67285"/>
    <lineage>
        <taxon>Bacteria</taxon>
        <taxon>Bacillati</taxon>
        <taxon>Actinomycetota</taxon>
        <taxon>Actinomycetes</taxon>
        <taxon>Kitasatosporales</taxon>
        <taxon>Streptomycetaceae</taxon>
        <taxon>Streptomyces</taxon>
    </lineage>
</organism>
<feature type="chain" id="PRO_5007101668" description="PsbP C-terminal domain-containing protein" evidence="1">
    <location>
        <begin position="18"/>
        <end position="190"/>
    </location>
</feature>
<reference evidence="2 3" key="1">
    <citation type="submission" date="2015-10" db="EMBL/GenBank/DDBJ databases">
        <title>Draft genome sequence of Streptomyces cellostaticus DSM 40189, type strain for the species Streptomyces cellostaticus.</title>
        <authorList>
            <person name="Ruckert C."/>
            <person name="Winkler A."/>
            <person name="Kalinowski J."/>
            <person name="Kampfer P."/>
            <person name="Glaeser S."/>
        </authorList>
    </citation>
    <scope>NUCLEOTIDE SEQUENCE [LARGE SCALE GENOMIC DNA]</scope>
    <source>
        <strain evidence="2 3">DSM 40189</strain>
    </source>
</reference>
<dbReference type="Proteomes" id="UP000054241">
    <property type="component" value="Unassembled WGS sequence"/>
</dbReference>
<dbReference type="EMBL" id="LMWL01000030">
    <property type="protein sequence ID" value="KUM95370.1"/>
    <property type="molecule type" value="Genomic_DNA"/>
</dbReference>
<proteinExistence type="predicted"/>
<protein>
    <recommendedName>
        <fullName evidence="4">PsbP C-terminal domain-containing protein</fullName>
    </recommendedName>
</protein>
<evidence type="ECO:0008006" key="4">
    <source>
        <dbReference type="Google" id="ProtNLM"/>
    </source>
</evidence>
<evidence type="ECO:0000313" key="2">
    <source>
        <dbReference type="EMBL" id="KUM95370.1"/>
    </source>
</evidence>
<keyword evidence="3" id="KW-1185">Reference proteome</keyword>
<keyword evidence="1" id="KW-0732">Signal</keyword>
<evidence type="ECO:0000313" key="3">
    <source>
        <dbReference type="Proteomes" id="UP000054241"/>
    </source>
</evidence>
<sequence length="190" mass="19711">MAGLAALCLVAACAAAAAWWTERKGNDPLAGRPRVTDTRAGLSYAVPDGWQHDAAKDKHLVDAFSSQISKTSGAPSSGGGTVLTGRAGQVVPRADLRRAAESAARSNAEFFFPDQRATVEESHAAELDGEPAYTVALRIRNGDDGTSRLEMTLVTVHGERTAFLLGLTTDEADAGIKADIHAVVAGAGVV</sequence>
<name>A0A101NLG9_9ACTN</name>
<dbReference type="InterPro" id="IPR000014">
    <property type="entry name" value="PAS"/>
</dbReference>
<comment type="caution">
    <text evidence="2">The sequence shown here is derived from an EMBL/GenBank/DDBJ whole genome shotgun (WGS) entry which is preliminary data.</text>
</comment>
<dbReference type="CDD" id="cd00130">
    <property type="entry name" value="PAS"/>
    <property type="match status" value="1"/>
</dbReference>
<dbReference type="Gene3D" id="3.40.1000.10">
    <property type="entry name" value="Mog1/PsbP, alpha/beta/alpha sandwich"/>
    <property type="match status" value="1"/>
</dbReference>
<feature type="signal peptide" evidence="1">
    <location>
        <begin position="1"/>
        <end position="17"/>
    </location>
</feature>
<accession>A0A101NLG9</accession>
<evidence type="ECO:0000256" key="1">
    <source>
        <dbReference type="SAM" id="SignalP"/>
    </source>
</evidence>